<evidence type="ECO:0000313" key="2">
    <source>
        <dbReference type="EMBL" id="MFC4328376.1"/>
    </source>
</evidence>
<organism evidence="2 3">
    <name type="scientific">Streptomyces andamanensis</name>
    <dbReference type="NCBI Taxonomy" id="1565035"/>
    <lineage>
        <taxon>Bacteria</taxon>
        <taxon>Bacillati</taxon>
        <taxon>Actinomycetota</taxon>
        <taxon>Actinomycetes</taxon>
        <taxon>Kitasatosporales</taxon>
        <taxon>Streptomycetaceae</taxon>
        <taxon>Streptomyces</taxon>
    </lineage>
</organism>
<feature type="compositionally biased region" description="Low complexity" evidence="1">
    <location>
        <begin position="156"/>
        <end position="166"/>
    </location>
</feature>
<evidence type="ECO:0000256" key="1">
    <source>
        <dbReference type="SAM" id="MobiDB-lite"/>
    </source>
</evidence>
<reference evidence="3" key="1">
    <citation type="journal article" date="2019" name="Int. J. Syst. Evol. Microbiol.">
        <title>The Global Catalogue of Microorganisms (GCM) 10K type strain sequencing project: providing services to taxonomists for standard genome sequencing and annotation.</title>
        <authorList>
            <consortium name="The Broad Institute Genomics Platform"/>
            <consortium name="The Broad Institute Genome Sequencing Center for Infectious Disease"/>
            <person name="Wu L."/>
            <person name="Ma J."/>
        </authorList>
    </citation>
    <scope>NUCLEOTIDE SEQUENCE [LARGE SCALE GENOMIC DNA]</scope>
    <source>
        <strain evidence="3">PCU 347</strain>
    </source>
</reference>
<name>A0ABV8TCL9_9ACTN</name>
<dbReference type="Proteomes" id="UP001595824">
    <property type="component" value="Unassembled WGS sequence"/>
</dbReference>
<protein>
    <recommendedName>
        <fullName evidence="4">Tail assembly chaperone</fullName>
    </recommendedName>
</protein>
<evidence type="ECO:0008006" key="4">
    <source>
        <dbReference type="Google" id="ProtNLM"/>
    </source>
</evidence>
<dbReference type="RefSeq" id="WP_381738584.1">
    <property type="nucleotide sequence ID" value="NZ_JBHSDP010000011.1"/>
</dbReference>
<proteinExistence type="predicted"/>
<sequence>MNDVAEALDFYIDADDAYTPAKLPQGAVKMGGEKYPVRCPKDSLPILLGRIESRAPEIKSAEGYEDVIRQICAAVFTSEDTEKIIERIISPYEEKLSIAFLLDTVRRVYEKYGPYLDQAYEELGLENPTKQPTDRKAPTSKRAAAKKVPAKKASSRKPAAARAARA</sequence>
<dbReference type="EMBL" id="JBHSDP010000011">
    <property type="protein sequence ID" value="MFC4328376.1"/>
    <property type="molecule type" value="Genomic_DNA"/>
</dbReference>
<keyword evidence="3" id="KW-1185">Reference proteome</keyword>
<feature type="compositionally biased region" description="Basic residues" evidence="1">
    <location>
        <begin position="143"/>
        <end position="155"/>
    </location>
</feature>
<comment type="caution">
    <text evidence="2">The sequence shown here is derived from an EMBL/GenBank/DDBJ whole genome shotgun (WGS) entry which is preliminary data.</text>
</comment>
<accession>A0ABV8TCL9</accession>
<gene>
    <name evidence="2" type="ORF">ACFPC0_11110</name>
</gene>
<evidence type="ECO:0000313" key="3">
    <source>
        <dbReference type="Proteomes" id="UP001595824"/>
    </source>
</evidence>
<feature type="region of interest" description="Disordered" evidence="1">
    <location>
        <begin position="123"/>
        <end position="166"/>
    </location>
</feature>